<dbReference type="PROSITE" id="PS50011">
    <property type="entry name" value="PROTEIN_KINASE_DOM"/>
    <property type="match status" value="1"/>
</dbReference>
<feature type="region of interest" description="Disordered" evidence="8">
    <location>
        <begin position="287"/>
        <end position="550"/>
    </location>
</feature>
<feature type="binding site" evidence="7">
    <location>
        <position position="56"/>
    </location>
    <ligand>
        <name>ATP</name>
        <dbReference type="ChEBI" id="CHEBI:30616"/>
    </ligand>
</feature>
<name>A0ABP3DDI2_9ACTN</name>
<protein>
    <recommendedName>
        <fullName evidence="1">non-specific serine/threonine protein kinase</fullName>
        <ecNumber evidence="1">2.7.11.1</ecNumber>
    </recommendedName>
</protein>
<organism evidence="11 12">
    <name type="scientific">Cryptosporangium japonicum</name>
    <dbReference type="NCBI Taxonomy" id="80872"/>
    <lineage>
        <taxon>Bacteria</taxon>
        <taxon>Bacillati</taxon>
        <taxon>Actinomycetota</taxon>
        <taxon>Actinomycetes</taxon>
        <taxon>Cryptosporangiales</taxon>
        <taxon>Cryptosporangiaceae</taxon>
        <taxon>Cryptosporangium</taxon>
    </lineage>
</organism>
<keyword evidence="6 7" id="KW-0067">ATP-binding</keyword>
<dbReference type="InterPro" id="IPR016123">
    <property type="entry name" value="Mog1/PsbP_a/b/a-sand"/>
</dbReference>
<dbReference type="Gene3D" id="1.10.510.10">
    <property type="entry name" value="Transferase(Phosphotransferase) domain 1"/>
    <property type="match status" value="1"/>
</dbReference>
<feature type="compositionally biased region" description="Pro residues" evidence="8">
    <location>
        <begin position="349"/>
        <end position="364"/>
    </location>
</feature>
<dbReference type="Gene3D" id="3.30.200.20">
    <property type="entry name" value="Phosphorylase Kinase, domain 1"/>
    <property type="match status" value="1"/>
</dbReference>
<evidence type="ECO:0000256" key="3">
    <source>
        <dbReference type="ARBA" id="ARBA00022679"/>
    </source>
</evidence>
<evidence type="ECO:0000259" key="10">
    <source>
        <dbReference type="PROSITE" id="PS50011"/>
    </source>
</evidence>
<dbReference type="InterPro" id="IPR008271">
    <property type="entry name" value="Ser/Thr_kinase_AS"/>
</dbReference>
<keyword evidence="12" id="KW-1185">Reference proteome</keyword>
<dbReference type="PANTHER" id="PTHR43289">
    <property type="entry name" value="MITOGEN-ACTIVATED PROTEIN KINASE KINASE KINASE 20-RELATED"/>
    <property type="match status" value="1"/>
</dbReference>
<keyword evidence="2" id="KW-0723">Serine/threonine-protein kinase</keyword>
<dbReference type="InterPro" id="IPR011009">
    <property type="entry name" value="Kinase-like_dom_sf"/>
</dbReference>
<keyword evidence="9" id="KW-0472">Membrane</keyword>
<evidence type="ECO:0000313" key="12">
    <source>
        <dbReference type="Proteomes" id="UP001500967"/>
    </source>
</evidence>
<evidence type="ECO:0000256" key="1">
    <source>
        <dbReference type="ARBA" id="ARBA00012513"/>
    </source>
</evidence>
<feature type="compositionally biased region" description="Basic and acidic residues" evidence="8">
    <location>
        <begin position="407"/>
        <end position="416"/>
    </location>
</feature>
<evidence type="ECO:0000256" key="7">
    <source>
        <dbReference type="PROSITE-ProRule" id="PRU10141"/>
    </source>
</evidence>
<dbReference type="Pfam" id="PF00069">
    <property type="entry name" value="Pkinase"/>
    <property type="match status" value="1"/>
</dbReference>
<dbReference type="InterPro" id="IPR017441">
    <property type="entry name" value="Protein_kinase_ATP_BS"/>
</dbReference>
<feature type="compositionally biased region" description="Low complexity" evidence="8">
    <location>
        <begin position="300"/>
        <end position="318"/>
    </location>
</feature>
<proteinExistence type="predicted"/>
<sequence length="749" mass="78186">MSVDAPTPVDGTSAANAPDGRTVGRRYTLRSSVGSGGMGTVWRAFDELLRREVAVKEVLLPAGIPAPERAVLCERTLREARAAAALNHPAVIRVYDVVNDGDRPWIVMELLDAASLADTLRDEGPLPYDRVAEIGLAVLGALEAAHRVGVLHRDVKPGNVLLGIDGRVTLTDFGVARSPNESPLTSTGLLLGSPQYIAPERARGRSFGPPSDLFSLGATLYTAVEGRPPFDRGDPLPTMTAVVVEPPDQMAFAGPLAPVLLGLLEKDPEQRWDSIKTRNALRTVLSGGRITSLDGGGGRAPRQPAGPADRAQQQPQGPARRRPDAPSPSSGAPGMPPPPPPGGAASNRPAPPAPPGAPPAPPGAKPAAAADGTPGQRGTAEGTAAMAVNPFTTDGVPSLPPPQSDDAAAKAADHRPGTHGQAARPGAGRATVRGSVSVPGQQAPQPGQQAPAQQAPGQPPASGYARVPGVAPAPPHGQPPGPHPQSAGYGPSTYGAPYGGSTGYGEPPPPQNSTAPLPSAPPSANPRRSAYMGGHTMVSPSPGLPDHHAPDGRRRTMLVVAAIVVAVILIGLISYLVSVMASGDDNASAGKSTTSATAGATVPLKSYDYPDRGFTLKAPADWSEKKAETYVDYDGPQGDKLRALIESGSSPEQHLKSAENYQKQRLSKGQITAFETVYQRESTKKLGGRDTWEWEFTYTESNVRKHRVWRVAVVDGKAYNLYLTTADGDFSERLPLYDQITASFTFDRP</sequence>
<accession>A0ABP3DDI2</accession>
<dbReference type="PROSITE" id="PS00108">
    <property type="entry name" value="PROTEIN_KINASE_ST"/>
    <property type="match status" value="1"/>
</dbReference>
<dbReference type="Proteomes" id="UP001500967">
    <property type="component" value="Unassembled WGS sequence"/>
</dbReference>
<feature type="compositionally biased region" description="Pro residues" evidence="8">
    <location>
        <begin position="471"/>
        <end position="483"/>
    </location>
</feature>
<evidence type="ECO:0000256" key="8">
    <source>
        <dbReference type="SAM" id="MobiDB-lite"/>
    </source>
</evidence>
<dbReference type="PANTHER" id="PTHR43289:SF6">
    <property type="entry name" value="SERINE_THREONINE-PROTEIN KINASE NEKL-3"/>
    <property type="match status" value="1"/>
</dbReference>
<keyword evidence="5" id="KW-0418">Kinase</keyword>
<feature type="compositionally biased region" description="Low complexity" evidence="8">
    <location>
        <begin position="439"/>
        <end position="456"/>
    </location>
</feature>
<evidence type="ECO:0000256" key="9">
    <source>
        <dbReference type="SAM" id="Phobius"/>
    </source>
</evidence>
<feature type="transmembrane region" description="Helical" evidence="9">
    <location>
        <begin position="557"/>
        <end position="577"/>
    </location>
</feature>
<dbReference type="SUPFAM" id="SSF55724">
    <property type="entry name" value="Mog1p/PsbP-like"/>
    <property type="match status" value="1"/>
</dbReference>
<comment type="caution">
    <text evidence="11">The sequence shown here is derived from an EMBL/GenBank/DDBJ whole genome shotgun (WGS) entry which is preliminary data.</text>
</comment>
<dbReference type="SMART" id="SM00220">
    <property type="entry name" value="S_TKc"/>
    <property type="match status" value="1"/>
</dbReference>
<evidence type="ECO:0000256" key="2">
    <source>
        <dbReference type="ARBA" id="ARBA00022527"/>
    </source>
</evidence>
<evidence type="ECO:0000313" key="11">
    <source>
        <dbReference type="EMBL" id="GAA0229814.1"/>
    </source>
</evidence>
<dbReference type="InterPro" id="IPR000719">
    <property type="entry name" value="Prot_kinase_dom"/>
</dbReference>
<dbReference type="PROSITE" id="PS00107">
    <property type="entry name" value="PROTEIN_KINASE_ATP"/>
    <property type="match status" value="1"/>
</dbReference>
<feature type="compositionally biased region" description="Low complexity" evidence="8">
    <location>
        <begin position="365"/>
        <end position="374"/>
    </location>
</feature>
<dbReference type="Gene3D" id="3.40.1000.10">
    <property type="entry name" value="Mog1/PsbP, alpha/beta/alpha sandwich"/>
    <property type="match status" value="1"/>
</dbReference>
<keyword evidence="4 7" id="KW-0547">Nucleotide-binding</keyword>
<dbReference type="SUPFAM" id="SSF56112">
    <property type="entry name" value="Protein kinase-like (PK-like)"/>
    <property type="match status" value="1"/>
</dbReference>
<evidence type="ECO:0000256" key="6">
    <source>
        <dbReference type="ARBA" id="ARBA00022840"/>
    </source>
</evidence>
<evidence type="ECO:0000256" key="5">
    <source>
        <dbReference type="ARBA" id="ARBA00022777"/>
    </source>
</evidence>
<keyword evidence="9" id="KW-1133">Transmembrane helix</keyword>
<feature type="domain" description="Protein kinase" evidence="10">
    <location>
        <begin position="27"/>
        <end position="285"/>
    </location>
</feature>
<gene>
    <name evidence="11" type="ORF">GCM10009539_14000</name>
</gene>
<dbReference type="CDD" id="cd14014">
    <property type="entry name" value="STKc_PknB_like"/>
    <property type="match status" value="1"/>
</dbReference>
<dbReference type="EC" id="2.7.11.1" evidence="1"/>
<dbReference type="EMBL" id="BAAAGX010000006">
    <property type="protein sequence ID" value="GAA0229814.1"/>
    <property type="molecule type" value="Genomic_DNA"/>
</dbReference>
<feature type="region of interest" description="Disordered" evidence="8">
    <location>
        <begin position="1"/>
        <end position="21"/>
    </location>
</feature>
<reference evidence="12" key="1">
    <citation type="journal article" date="2019" name="Int. J. Syst. Evol. Microbiol.">
        <title>The Global Catalogue of Microorganisms (GCM) 10K type strain sequencing project: providing services to taxonomists for standard genome sequencing and annotation.</title>
        <authorList>
            <consortium name="The Broad Institute Genomics Platform"/>
            <consortium name="The Broad Institute Genome Sequencing Center for Infectious Disease"/>
            <person name="Wu L."/>
            <person name="Ma J."/>
        </authorList>
    </citation>
    <scope>NUCLEOTIDE SEQUENCE [LARGE SCALE GENOMIC DNA]</scope>
    <source>
        <strain evidence="12">JCM 10425</strain>
    </source>
</reference>
<keyword evidence="3" id="KW-0808">Transferase</keyword>
<evidence type="ECO:0000256" key="4">
    <source>
        <dbReference type="ARBA" id="ARBA00022741"/>
    </source>
</evidence>
<keyword evidence="9" id="KW-0812">Transmembrane</keyword>